<evidence type="ECO:0000256" key="5">
    <source>
        <dbReference type="ARBA" id="ARBA00023136"/>
    </source>
</evidence>
<evidence type="ECO:0000256" key="7">
    <source>
        <dbReference type="SAM" id="Phobius"/>
    </source>
</evidence>
<dbReference type="GO" id="GO:0015171">
    <property type="term" value="F:amino acid transmembrane transporter activity"/>
    <property type="evidence" value="ECO:0007669"/>
    <property type="project" value="TreeGrafter"/>
</dbReference>
<dbReference type="EMBL" id="PYFQ01000017">
    <property type="protein sequence ID" value="PSK35304.1"/>
    <property type="molecule type" value="Genomic_DNA"/>
</dbReference>
<dbReference type="VEuPathDB" id="FungiDB:C7M61_004762"/>
<dbReference type="GeneID" id="36568149"/>
<dbReference type="Proteomes" id="UP000241107">
    <property type="component" value="Unassembled WGS sequence"/>
</dbReference>
<feature type="transmembrane region" description="Helical" evidence="7">
    <location>
        <begin position="655"/>
        <end position="682"/>
    </location>
</feature>
<evidence type="ECO:0000256" key="1">
    <source>
        <dbReference type="ARBA" id="ARBA00004141"/>
    </source>
</evidence>
<evidence type="ECO:0000313" key="10">
    <source>
        <dbReference type="Proteomes" id="UP000241107"/>
    </source>
</evidence>
<feature type="transmembrane region" description="Helical" evidence="7">
    <location>
        <begin position="762"/>
        <end position="782"/>
    </location>
</feature>
<dbReference type="PANTHER" id="PTHR43341">
    <property type="entry name" value="AMINO ACID PERMEASE"/>
    <property type="match status" value="1"/>
</dbReference>
<feature type="transmembrane region" description="Helical" evidence="7">
    <location>
        <begin position="522"/>
        <end position="543"/>
    </location>
</feature>
<evidence type="ECO:0000313" key="9">
    <source>
        <dbReference type="EMBL" id="PSK35304.1"/>
    </source>
</evidence>
<dbReference type="GO" id="GO:0016020">
    <property type="term" value="C:membrane"/>
    <property type="evidence" value="ECO:0007669"/>
    <property type="project" value="UniProtKB-SubCell"/>
</dbReference>
<evidence type="ECO:0000256" key="4">
    <source>
        <dbReference type="ARBA" id="ARBA00022989"/>
    </source>
</evidence>
<comment type="subcellular location">
    <subcellularLocation>
        <location evidence="1">Membrane</location>
        <topology evidence="1">Multi-pass membrane protein</topology>
    </subcellularLocation>
</comment>
<dbReference type="RefSeq" id="XP_024711829.1">
    <property type="nucleotide sequence ID" value="XM_024860079.1"/>
</dbReference>
<feature type="transmembrane region" description="Helical" evidence="7">
    <location>
        <begin position="293"/>
        <end position="320"/>
    </location>
</feature>
<dbReference type="InterPro" id="IPR050524">
    <property type="entry name" value="APC_YAT"/>
</dbReference>
<feature type="transmembrane region" description="Helical" evidence="7">
    <location>
        <begin position="694"/>
        <end position="711"/>
    </location>
</feature>
<proteinExistence type="inferred from homology"/>
<dbReference type="Pfam" id="PF00324">
    <property type="entry name" value="AA_permease"/>
    <property type="match status" value="1"/>
</dbReference>
<feature type="region of interest" description="Disordered" evidence="6">
    <location>
        <begin position="1"/>
        <end position="50"/>
    </location>
</feature>
<feature type="domain" description="Amino acid permease/ SLC12A" evidence="8">
    <location>
        <begin position="262"/>
        <end position="791"/>
    </location>
</feature>
<evidence type="ECO:0000256" key="2">
    <source>
        <dbReference type="ARBA" id="ARBA00006983"/>
    </source>
</evidence>
<dbReference type="STRING" id="418784.A0A2P7YH75"/>
<dbReference type="OrthoDB" id="3900342at2759"/>
<feature type="compositionally biased region" description="Low complexity" evidence="6">
    <location>
        <begin position="1"/>
        <end position="15"/>
    </location>
</feature>
<dbReference type="AlphaFoldDB" id="A0A2P7YH75"/>
<evidence type="ECO:0000259" key="8">
    <source>
        <dbReference type="Pfam" id="PF00324"/>
    </source>
</evidence>
<keyword evidence="4 7" id="KW-1133">Transmembrane helix</keyword>
<accession>A0A2P7YH75</accession>
<feature type="transmembrane region" description="Helical" evidence="7">
    <location>
        <begin position="404"/>
        <end position="424"/>
    </location>
</feature>
<evidence type="ECO:0000256" key="3">
    <source>
        <dbReference type="ARBA" id="ARBA00022692"/>
    </source>
</evidence>
<dbReference type="PANTHER" id="PTHR43341:SF46">
    <property type="entry name" value="SPS-SENSOR COMPONENT SSY1"/>
    <property type="match status" value="1"/>
</dbReference>
<dbReference type="InterPro" id="IPR004841">
    <property type="entry name" value="AA-permease/SLC12A_dom"/>
</dbReference>
<keyword evidence="5 7" id="KW-0472">Membrane</keyword>
<feature type="transmembrane region" description="Helical" evidence="7">
    <location>
        <begin position="340"/>
        <end position="365"/>
    </location>
</feature>
<reference evidence="9 10" key="1">
    <citation type="submission" date="2018-03" db="EMBL/GenBank/DDBJ databases">
        <title>Candida pseudohaemulonii genome assembly and annotation.</title>
        <authorList>
            <person name="Munoz J.F."/>
            <person name="Gade L.G."/>
            <person name="Chow N.A."/>
            <person name="Litvintseva A.P."/>
            <person name="Loparev V.N."/>
            <person name="Cuomo C.A."/>
        </authorList>
    </citation>
    <scope>NUCLEOTIDE SEQUENCE [LARGE SCALE GENOMIC DNA]</scope>
    <source>
        <strain evidence="9 10">B12108</strain>
    </source>
</reference>
<comment type="caution">
    <text evidence="9">The sequence shown here is derived from an EMBL/GenBank/DDBJ whole genome shotgun (WGS) entry which is preliminary data.</text>
</comment>
<keyword evidence="3 7" id="KW-0812">Transmembrane</keyword>
<feature type="transmembrane region" description="Helical" evidence="7">
    <location>
        <begin position="377"/>
        <end position="398"/>
    </location>
</feature>
<evidence type="ECO:0000256" key="6">
    <source>
        <dbReference type="SAM" id="MobiDB-lite"/>
    </source>
</evidence>
<feature type="transmembrane region" description="Helical" evidence="7">
    <location>
        <begin position="614"/>
        <end position="635"/>
    </location>
</feature>
<sequence length="833" mass="92482">MPESSAASKLSQGSSYRPGLFPSLRLRHHRSSHETRSADSDMKHDTPSEMELSIDIGSPHELFQAQPQSYTSMDFTDQDDEVDLGSPESGVSLSDSILDKMTKLRPQASTEYVAKDPKNKKFKYLDMYENIAGAGPQDSASVFELSALDDFSQYVKRAELNDYILQQLRQNKLKQDENMLSIVQPSDLENNFCSSGTDESTSTPLKVGFKFKAPWNNNTDREKRIQNDSDVSELRVAGDHLETSSSGEHSGRFLERKLEVRHLQMISFGGTLGVGLFLNCGKAFTIAGGLGTTLAFIIVGVIVLATLVSFCEMVTFVSVVDGVSGLNSRFVDEAFGFTTGWLYFLSFALGLAGEIVAAVILLSYFPDLEITQSKGSTVGFVTLFLLFCLLSNLFDVRVFGEIEYWSSVIKMVVTLIMIIVMIVINRGGLGNHGTVGFTYWDRLASDWEHNLIFGLFRPTFDLQDDGMSAETEGIGGDLGRFMSLLTAIVIAAYSYSGTEIVCIAACEAKNPRKALPSATRRVFWRILIFYVIAVFVVSLNIYAGDPRLLRYYSGTTGVNPNTFDDNYAVRYVGGNNCHLPSQVIGGVANGSQSPWTVAFQSVGLCNWSAVQNGFLVFFALSCGNAQLYVSSRTVYSLALQRKAPAILMNCNRFGIPYYAVLLSFVFGLLAYTCVSELATLVFQNLTSVISSSGVFVWFAICLSFIRFYYGLRKRPDIIDRNDKSYPYKSPLQPYSAIVGLIGSAVILLSMGYVVFLDGQWDVMFFFSSYGTLILVAVLYLGYKVIKGTRILSLEALDYDSGRREHDIYIWDGGKEHDVRNYKEWPRRVLSHLA</sequence>
<feature type="compositionally biased region" description="Basic and acidic residues" evidence="6">
    <location>
        <begin position="32"/>
        <end position="47"/>
    </location>
</feature>
<protein>
    <recommendedName>
        <fullName evidence="8">Amino acid permease/ SLC12A domain-containing protein</fullName>
    </recommendedName>
</protein>
<organism evidence="9 10">
    <name type="scientific">Candidozyma pseudohaemuli</name>
    <dbReference type="NCBI Taxonomy" id="418784"/>
    <lineage>
        <taxon>Eukaryota</taxon>
        <taxon>Fungi</taxon>
        <taxon>Dikarya</taxon>
        <taxon>Ascomycota</taxon>
        <taxon>Saccharomycotina</taxon>
        <taxon>Pichiomycetes</taxon>
        <taxon>Metschnikowiaceae</taxon>
        <taxon>Candidozyma</taxon>
    </lineage>
</organism>
<feature type="transmembrane region" description="Helical" evidence="7">
    <location>
        <begin position="262"/>
        <end position="281"/>
    </location>
</feature>
<gene>
    <name evidence="9" type="ORF">C7M61_004762</name>
</gene>
<feature type="transmembrane region" description="Helical" evidence="7">
    <location>
        <begin position="731"/>
        <end position="756"/>
    </location>
</feature>
<comment type="similarity">
    <text evidence="2">Belongs to the amino acid-polyamine-organocation (APC) superfamily. YAT (TC 2.A.3.10) family.</text>
</comment>
<keyword evidence="10" id="KW-1185">Reference proteome</keyword>
<name>A0A2P7YH75_9ASCO</name>
<dbReference type="Gene3D" id="1.20.1740.10">
    <property type="entry name" value="Amino acid/polyamine transporter I"/>
    <property type="match status" value="1"/>
</dbReference>